<sequence length="227" mass="25757">MVALCECGLSRIISKLGIALTSTKPTKMKKERSDEATDKSLEGASLLLKKNLEGMMMMDSGEARRKSRSLNGKSRKTGFYIRFPRKLARLRRAARDSKQSESLTQVTFRHPFLTEFYFLCKATILSSKMLAHEPTSRIRDLTSVQLRFTWVIRFNGLSNPWFTRSTGQLVLTGQRRSATGQLRSTTVQCRSMAVNVFFLFFLAPALHKKSNGYTRISRIRTTENSAG</sequence>
<organism evidence="1 2">
    <name type="scientific">Stylosanthes scabra</name>
    <dbReference type="NCBI Taxonomy" id="79078"/>
    <lineage>
        <taxon>Eukaryota</taxon>
        <taxon>Viridiplantae</taxon>
        <taxon>Streptophyta</taxon>
        <taxon>Embryophyta</taxon>
        <taxon>Tracheophyta</taxon>
        <taxon>Spermatophyta</taxon>
        <taxon>Magnoliopsida</taxon>
        <taxon>eudicotyledons</taxon>
        <taxon>Gunneridae</taxon>
        <taxon>Pentapetalae</taxon>
        <taxon>rosids</taxon>
        <taxon>fabids</taxon>
        <taxon>Fabales</taxon>
        <taxon>Fabaceae</taxon>
        <taxon>Papilionoideae</taxon>
        <taxon>50 kb inversion clade</taxon>
        <taxon>dalbergioids sensu lato</taxon>
        <taxon>Dalbergieae</taxon>
        <taxon>Pterocarpus clade</taxon>
        <taxon>Stylosanthes</taxon>
    </lineage>
</organism>
<reference evidence="1 2" key="1">
    <citation type="journal article" date="2023" name="Plants (Basel)">
        <title>Bridging the Gap: Combining Genomics and Transcriptomics Approaches to Understand Stylosanthes scabra, an Orphan Legume from the Brazilian Caatinga.</title>
        <authorList>
            <person name="Ferreira-Neto J.R.C."/>
            <person name="da Silva M.D."/>
            <person name="Binneck E."/>
            <person name="de Melo N.F."/>
            <person name="da Silva R.H."/>
            <person name="de Melo A.L.T.M."/>
            <person name="Pandolfi V."/>
            <person name="Bustamante F.O."/>
            <person name="Brasileiro-Vidal A.C."/>
            <person name="Benko-Iseppon A.M."/>
        </authorList>
    </citation>
    <scope>NUCLEOTIDE SEQUENCE [LARGE SCALE GENOMIC DNA]</scope>
    <source>
        <tissue evidence="1">Leaves</tissue>
    </source>
</reference>
<name>A0ABU6XQ30_9FABA</name>
<proteinExistence type="predicted"/>
<dbReference type="EMBL" id="JASCZI010212619">
    <property type="protein sequence ID" value="MED6199926.1"/>
    <property type="molecule type" value="Genomic_DNA"/>
</dbReference>
<dbReference type="Proteomes" id="UP001341840">
    <property type="component" value="Unassembled WGS sequence"/>
</dbReference>
<gene>
    <name evidence="1" type="ORF">PIB30_080421</name>
</gene>
<evidence type="ECO:0000313" key="2">
    <source>
        <dbReference type="Proteomes" id="UP001341840"/>
    </source>
</evidence>
<protein>
    <submittedName>
        <fullName evidence="1">Uncharacterized protein</fullName>
    </submittedName>
</protein>
<comment type="caution">
    <text evidence="1">The sequence shown here is derived from an EMBL/GenBank/DDBJ whole genome shotgun (WGS) entry which is preliminary data.</text>
</comment>
<accession>A0ABU6XQ30</accession>
<evidence type="ECO:0000313" key="1">
    <source>
        <dbReference type="EMBL" id="MED6199926.1"/>
    </source>
</evidence>
<keyword evidence="2" id="KW-1185">Reference proteome</keyword>